<protein>
    <submittedName>
        <fullName evidence="2">Retrovirus-related Pol polyprotein from transposon RE1 isoform X1</fullName>
    </submittedName>
</protein>
<proteinExistence type="predicted"/>
<evidence type="ECO:0000313" key="2">
    <source>
        <dbReference type="RefSeq" id="XP_075083748.1"/>
    </source>
</evidence>
<name>A0AC58SFK0_TOBAC</name>
<accession>A0AC58SFK0</accession>
<dbReference type="Proteomes" id="UP000790787">
    <property type="component" value="Chromosome 13"/>
</dbReference>
<dbReference type="RefSeq" id="XP_075083748.1">
    <property type="nucleotide sequence ID" value="XM_075227647.1"/>
</dbReference>
<reference evidence="1" key="1">
    <citation type="journal article" date="2014" name="Nat. Commun.">
        <title>The tobacco genome sequence and its comparison with those of tomato and potato.</title>
        <authorList>
            <person name="Sierro N."/>
            <person name="Battey J.N."/>
            <person name="Ouadi S."/>
            <person name="Bakaher N."/>
            <person name="Bovet L."/>
            <person name="Willig A."/>
            <person name="Goepfert S."/>
            <person name="Peitsch M.C."/>
            <person name="Ivanov N.V."/>
        </authorList>
    </citation>
    <scope>NUCLEOTIDE SEQUENCE [LARGE SCALE GENOMIC DNA]</scope>
</reference>
<reference evidence="2" key="2">
    <citation type="submission" date="2025-08" db="UniProtKB">
        <authorList>
            <consortium name="RefSeq"/>
        </authorList>
    </citation>
    <scope>IDENTIFICATION</scope>
    <source>
        <tissue evidence="2">Leaf</tissue>
    </source>
</reference>
<organism evidence="1 2">
    <name type="scientific">Nicotiana tabacum</name>
    <name type="common">Common tobacco</name>
    <dbReference type="NCBI Taxonomy" id="4097"/>
    <lineage>
        <taxon>Eukaryota</taxon>
        <taxon>Viridiplantae</taxon>
        <taxon>Streptophyta</taxon>
        <taxon>Embryophyta</taxon>
        <taxon>Tracheophyta</taxon>
        <taxon>Spermatophyta</taxon>
        <taxon>Magnoliopsida</taxon>
        <taxon>eudicotyledons</taxon>
        <taxon>Gunneridae</taxon>
        <taxon>Pentapetalae</taxon>
        <taxon>asterids</taxon>
        <taxon>lamiids</taxon>
        <taxon>Solanales</taxon>
        <taxon>Solanaceae</taxon>
        <taxon>Nicotianoideae</taxon>
        <taxon>Nicotianeae</taxon>
        <taxon>Nicotiana</taxon>
    </lineage>
</organism>
<sequence length="371" mass="41948">MDVWGPYRKSTYNGHRSFLTIVDNYSRMTWIYLMRMKSDVVVLIRAFLTLIKTQFSASIKVIRSNNGLEFFNSQCSSLFTSLGIIHQSSCVYTPQQNGVAERKHMHLLEMARALRFQAHAPLKFWGDCILTAGFLINRLPSSVLSGKSPYERFHGVPPSFDHLKVFGCLCYATKVNFSDNFFSKVIPAVFMGYSDTKKGYKLYSISTSTFFISRDVSFNESIFPFKFPKSIFLEPQIPSWGTPLSQNLTPPSEDTFPIHPVSHSSSPTSSDSPSSECAARGFPSSLVVFFLLPLLFLLYLMLLLGGHLGNPNLLYGLLIMFIAPLYYILSLIPYPIHPSLLLIKPICQPFLLSLNLLLLIKPFKMNIGFKL</sequence>
<gene>
    <name evidence="2" type="primary">LOC107775615</name>
</gene>
<evidence type="ECO:0000313" key="1">
    <source>
        <dbReference type="Proteomes" id="UP000790787"/>
    </source>
</evidence>
<keyword evidence="1" id="KW-1185">Reference proteome</keyword>